<keyword evidence="4" id="KW-1185">Reference proteome</keyword>
<dbReference type="InterPro" id="IPR009636">
    <property type="entry name" value="SCAF"/>
</dbReference>
<feature type="compositionally biased region" description="Basic and acidic residues" evidence="2">
    <location>
        <begin position="201"/>
        <end position="211"/>
    </location>
</feature>
<evidence type="ECO:0000256" key="1">
    <source>
        <dbReference type="SAM" id="Coils"/>
    </source>
</evidence>
<feature type="coiled-coil region" evidence="1">
    <location>
        <begin position="45"/>
        <end position="89"/>
    </location>
</feature>
<dbReference type="Proteomes" id="UP001597340">
    <property type="component" value="Unassembled WGS sequence"/>
</dbReference>
<keyword evidence="1" id="KW-0175">Coiled coil</keyword>
<comment type="caution">
    <text evidence="3">The sequence shown here is derived from an EMBL/GenBank/DDBJ whole genome shotgun (WGS) entry which is preliminary data.</text>
</comment>
<dbReference type="RefSeq" id="WP_229526452.1">
    <property type="nucleotide sequence ID" value="NZ_JAFFQR010000112.1"/>
</dbReference>
<dbReference type="Pfam" id="PF06810">
    <property type="entry name" value="Phage_scaffold"/>
    <property type="match status" value="1"/>
</dbReference>
<reference evidence="4" key="1">
    <citation type="journal article" date="2019" name="Int. J. Syst. Evol. Microbiol.">
        <title>The Global Catalogue of Microorganisms (GCM) 10K type strain sequencing project: providing services to taxonomists for standard genome sequencing and annotation.</title>
        <authorList>
            <consortium name="The Broad Institute Genomics Platform"/>
            <consortium name="The Broad Institute Genome Sequencing Center for Infectious Disease"/>
            <person name="Wu L."/>
            <person name="Ma J."/>
        </authorList>
    </citation>
    <scope>NUCLEOTIDE SEQUENCE [LARGE SCALE GENOMIC DNA]</scope>
    <source>
        <strain evidence="4">CCM 9147</strain>
    </source>
</reference>
<proteinExistence type="predicted"/>
<feature type="region of interest" description="Disordered" evidence="2">
    <location>
        <begin position="153"/>
        <end position="211"/>
    </location>
</feature>
<evidence type="ECO:0000256" key="2">
    <source>
        <dbReference type="SAM" id="MobiDB-lite"/>
    </source>
</evidence>
<sequence>MDWLRELLESQGVPADKITAITKGVEEKYIGYVPKHRFDEINDAKKQLEGDLKERDKQLTDLQKAAGDVPALQDQITKLQADNKAATDKYEADMKELRLNTALKMALSGQVHNADIVAKLLDKTKIELDDNGAIKSGLDDQLTGLRESDDFLFVPKEDPKPGFQPKGATPADWSGGKQDPSDSKTNYGKIAAQNKSADNGDLSKARESYFQ</sequence>
<gene>
    <name evidence="3" type="ORF">ACFQ5D_17910</name>
</gene>
<name>A0ABW4DF92_9BACL</name>
<protein>
    <submittedName>
        <fullName evidence="3">Phage scaffolding protein</fullName>
    </submittedName>
</protein>
<evidence type="ECO:0000313" key="4">
    <source>
        <dbReference type="Proteomes" id="UP001597340"/>
    </source>
</evidence>
<accession>A0ABW4DF92</accession>
<dbReference type="EMBL" id="JBHTNZ010000029">
    <property type="protein sequence ID" value="MFD1463224.1"/>
    <property type="molecule type" value="Genomic_DNA"/>
</dbReference>
<organism evidence="3 4">
    <name type="scientific">Paenibacillus farraposensis</name>
    <dbReference type="NCBI Taxonomy" id="2807095"/>
    <lineage>
        <taxon>Bacteria</taxon>
        <taxon>Bacillati</taxon>
        <taxon>Bacillota</taxon>
        <taxon>Bacilli</taxon>
        <taxon>Bacillales</taxon>
        <taxon>Paenibacillaceae</taxon>
        <taxon>Paenibacillus</taxon>
    </lineage>
</organism>
<evidence type="ECO:0000313" key="3">
    <source>
        <dbReference type="EMBL" id="MFD1463224.1"/>
    </source>
</evidence>